<reference evidence="8" key="1">
    <citation type="submission" date="2017-02" db="EMBL/GenBank/DDBJ databases">
        <authorList>
            <person name="Regsiter A."/>
            <person name="William W."/>
        </authorList>
    </citation>
    <scope>NUCLEOTIDE SEQUENCE</scope>
    <source>
        <strain evidence="8">BdmA 4</strain>
    </source>
</reference>
<dbReference type="EMBL" id="FWDO01000005">
    <property type="protein sequence ID" value="SLM19273.1"/>
    <property type="molecule type" value="Genomic_DNA"/>
</dbReference>
<keyword evidence="4 6" id="KW-0472">Membrane</keyword>
<feature type="region of interest" description="Disordered" evidence="5">
    <location>
        <begin position="104"/>
        <end position="123"/>
    </location>
</feature>
<dbReference type="SUPFAM" id="SSF74653">
    <property type="entry name" value="TolA/TonB C-terminal domain"/>
    <property type="match status" value="1"/>
</dbReference>
<dbReference type="AlphaFoldDB" id="A0A3P3XTM2"/>
<keyword evidence="3 6" id="KW-1133">Transmembrane helix</keyword>
<evidence type="ECO:0000256" key="6">
    <source>
        <dbReference type="SAM" id="Phobius"/>
    </source>
</evidence>
<dbReference type="InterPro" id="IPR037682">
    <property type="entry name" value="TonB_C"/>
</dbReference>
<feature type="region of interest" description="Disordered" evidence="5">
    <location>
        <begin position="342"/>
        <end position="377"/>
    </location>
</feature>
<evidence type="ECO:0000256" key="1">
    <source>
        <dbReference type="ARBA" id="ARBA00004167"/>
    </source>
</evidence>
<feature type="region of interest" description="Disordered" evidence="5">
    <location>
        <begin position="58"/>
        <end position="99"/>
    </location>
</feature>
<accession>A0A3P3XTM2</accession>
<feature type="transmembrane region" description="Helical" evidence="6">
    <location>
        <begin position="12"/>
        <end position="34"/>
    </location>
</feature>
<dbReference type="NCBIfam" id="TIGR01352">
    <property type="entry name" value="tonB_Cterm"/>
    <property type="match status" value="1"/>
</dbReference>
<dbReference type="InterPro" id="IPR006260">
    <property type="entry name" value="TonB/TolA_C"/>
</dbReference>
<dbReference type="Pfam" id="PF03544">
    <property type="entry name" value="TonB_C"/>
    <property type="match status" value="1"/>
</dbReference>
<protein>
    <recommendedName>
        <fullName evidence="7">TonB C-terminal domain-containing protein</fullName>
    </recommendedName>
</protein>
<feature type="region of interest" description="Disordered" evidence="5">
    <location>
        <begin position="411"/>
        <end position="458"/>
    </location>
</feature>
<keyword evidence="2 6" id="KW-0812">Transmembrane</keyword>
<evidence type="ECO:0000259" key="7">
    <source>
        <dbReference type="PROSITE" id="PS52015"/>
    </source>
</evidence>
<feature type="compositionally biased region" description="Basic and acidic residues" evidence="5">
    <location>
        <begin position="358"/>
        <end position="377"/>
    </location>
</feature>
<dbReference type="PROSITE" id="PS52015">
    <property type="entry name" value="TONB_CTD"/>
    <property type="match status" value="1"/>
</dbReference>
<evidence type="ECO:0000313" key="8">
    <source>
        <dbReference type="EMBL" id="SLM19273.1"/>
    </source>
</evidence>
<gene>
    <name evidence="8" type="ORF">SPIRO4BDMA_50788</name>
</gene>
<comment type="subcellular location">
    <subcellularLocation>
        <location evidence="1">Membrane</location>
        <topology evidence="1">Single-pass membrane protein</topology>
    </subcellularLocation>
</comment>
<feature type="compositionally biased region" description="Basic and acidic residues" evidence="5">
    <location>
        <begin position="217"/>
        <end position="227"/>
    </location>
</feature>
<feature type="region of interest" description="Disordered" evidence="5">
    <location>
        <begin position="281"/>
        <end position="309"/>
    </location>
</feature>
<dbReference type="Gene3D" id="3.30.1150.10">
    <property type="match status" value="1"/>
</dbReference>
<feature type="compositionally biased region" description="Polar residues" evidence="5">
    <location>
        <begin position="343"/>
        <end position="354"/>
    </location>
</feature>
<feature type="compositionally biased region" description="Polar residues" evidence="5">
    <location>
        <begin position="281"/>
        <end position="300"/>
    </location>
</feature>
<dbReference type="GO" id="GO:0016020">
    <property type="term" value="C:membrane"/>
    <property type="evidence" value="ECO:0007669"/>
    <property type="project" value="UniProtKB-SubCell"/>
</dbReference>
<name>A0A3P3XTM2_9SPIR</name>
<feature type="compositionally biased region" description="Polar residues" evidence="5">
    <location>
        <begin position="80"/>
        <end position="96"/>
    </location>
</feature>
<feature type="region of interest" description="Disordered" evidence="5">
    <location>
        <begin position="183"/>
        <end position="234"/>
    </location>
</feature>
<organism evidence="8">
    <name type="scientific">uncultured spirochete</name>
    <dbReference type="NCBI Taxonomy" id="156406"/>
    <lineage>
        <taxon>Bacteria</taxon>
        <taxon>Pseudomonadati</taxon>
        <taxon>Spirochaetota</taxon>
        <taxon>Spirochaetia</taxon>
        <taxon>Spirochaetales</taxon>
        <taxon>environmental samples</taxon>
    </lineage>
</organism>
<sequence>MKRRERALHRRYWIVGILCSLIFHGLVIFLPLRFSSGRDALPRSLNIGLIGQIAPESRLETQQVPRNLKKAETESPAQKGASQQKPNPESSVNGTTADRKVVPESVAEEGPKEAPQTPHVASVLPAGPASVADVHAAEVEPPAGAQASLPVSAPVTQEPVNMQSLYEESAVLRELGSIAEVPLAGQDSADSSDRMPKDALSKEASNSASAPPPVAARAEEAKKEVSPHDTAVPAPIHLEETAKLVETNTPAASRAPAAALASASREYFAPSGDLFVQARNLSGSSPSKVSVADSTSSPRSDSAEAQAALHETVPLQSEQMAELAAERIDAYHTIRYQERAVSGISQVQSPQQNAGPRDPARHELTSQDQSEREVERLAEISPAVPPEENSAPFEIAAPAAQTALRPDAEMMPPAVSPVVPPSATALGGTPPGERPLSDAVSDQSTPAQPPARQDTASSVAQLSLADSNPPHFDTAETLSRRIIAALSAQKEYPVAALKRKTEGTVRLSLDVAPNGSLVMAKIQTRSGSAILDEAALRLVRGIFPLSVRLASAVSLVVPVEYRIPK</sequence>
<evidence type="ECO:0000256" key="2">
    <source>
        <dbReference type="ARBA" id="ARBA00022692"/>
    </source>
</evidence>
<evidence type="ECO:0000256" key="5">
    <source>
        <dbReference type="SAM" id="MobiDB-lite"/>
    </source>
</evidence>
<dbReference type="GO" id="GO:0055085">
    <property type="term" value="P:transmembrane transport"/>
    <property type="evidence" value="ECO:0007669"/>
    <property type="project" value="InterPro"/>
</dbReference>
<evidence type="ECO:0000256" key="3">
    <source>
        <dbReference type="ARBA" id="ARBA00022989"/>
    </source>
</evidence>
<feature type="domain" description="TonB C-terminal" evidence="7">
    <location>
        <begin position="477"/>
        <end position="565"/>
    </location>
</feature>
<evidence type="ECO:0000256" key="4">
    <source>
        <dbReference type="ARBA" id="ARBA00023136"/>
    </source>
</evidence>
<proteinExistence type="predicted"/>
<feature type="compositionally biased region" description="Basic and acidic residues" evidence="5">
    <location>
        <begin position="191"/>
        <end position="201"/>
    </location>
</feature>